<proteinExistence type="predicted"/>
<dbReference type="RefSeq" id="XP_019628389.1">
    <property type="nucleotide sequence ID" value="XM_019772830.1"/>
</dbReference>
<evidence type="ECO:0000256" key="1">
    <source>
        <dbReference type="SAM" id="MobiDB-lite"/>
    </source>
</evidence>
<dbReference type="GeneID" id="109472966"/>
<sequence length="282" mass="31420">MDDNKSRVRGDTFPESELRKIQRQRKISTDVSASRRRIASVESCPASRQNTLRPSGGDGKDQKLPPIGVSNRLVTRNQHGEATTCSFGPKTPSQPQARRQRKDTPAFLTPHLQQGCLKVKDIWLQKMKKQNKSSPSSCSVVGQHVSPDSPVSTAAKDRMGHYPPLRMLESVEKEETDTAKPYVDMWTKMAPLRPDRTSLTSLPAVAGSNTNGKEPRQTFYTNQTDWGPAVDRKSSRHQTRVEQTATAFGSFVEKSTKDCGGQDTECHHLTPPMVKLLNLKIQ</sequence>
<feature type="compositionally biased region" description="Basic and acidic residues" evidence="1">
    <location>
        <begin position="1"/>
        <end position="20"/>
    </location>
</feature>
<name>A0A6P4Z368_BRABE</name>
<evidence type="ECO:0000313" key="3">
    <source>
        <dbReference type="RefSeq" id="XP_019628389.1"/>
    </source>
</evidence>
<dbReference type="KEGG" id="bbel:109472966"/>
<organism evidence="2 3">
    <name type="scientific">Branchiostoma belcheri</name>
    <name type="common">Amphioxus</name>
    <dbReference type="NCBI Taxonomy" id="7741"/>
    <lineage>
        <taxon>Eukaryota</taxon>
        <taxon>Metazoa</taxon>
        <taxon>Chordata</taxon>
        <taxon>Cephalochordata</taxon>
        <taxon>Leptocardii</taxon>
        <taxon>Amphioxiformes</taxon>
        <taxon>Branchiostomatidae</taxon>
        <taxon>Branchiostoma</taxon>
    </lineage>
</organism>
<accession>A0A6P4Z368</accession>
<protein>
    <submittedName>
        <fullName evidence="3">Uncharacterized protein LOC109472966</fullName>
    </submittedName>
</protein>
<dbReference type="OrthoDB" id="10054714at2759"/>
<reference evidence="3" key="1">
    <citation type="submission" date="2025-08" db="UniProtKB">
        <authorList>
            <consortium name="RefSeq"/>
        </authorList>
    </citation>
    <scope>IDENTIFICATION</scope>
    <source>
        <tissue evidence="3">Gonad</tissue>
    </source>
</reference>
<feature type="compositionally biased region" description="Polar residues" evidence="1">
    <location>
        <begin position="79"/>
        <end position="97"/>
    </location>
</feature>
<dbReference type="AlphaFoldDB" id="A0A6P4Z368"/>
<feature type="region of interest" description="Disordered" evidence="1">
    <location>
        <begin position="1"/>
        <end position="67"/>
    </location>
</feature>
<dbReference type="Proteomes" id="UP000515135">
    <property type="component" value="Unplaced"/>
</dbReference>
<feature type="compositionally biased region" description="Polar residues" evidence="1">
    <location>
        <begin position="198"/>
        <end position="225"/>
    </location>
</feature>
<feature type="region of interest" description="Disordered" evidence="1">
    <location>
        <begin position="130"/>
        <end position="158"/>
    </location>
</feature>
<feature type="region of interest" description="Disordered" evidence="1">
    <location>
        <begin position="79"/>
        <end position="103"/>
    </location>
</feature>
<gene>
    <name evidence="3" type="primary">LOC109472966</name>
</gene>
<evidence type="ECO:0000313" key="2">
    <source>
        <dbReference type="Proteomes" id="UP000515135"/>
    </source>
</evidence>
<feature type="region of interest" description="Disordered" evidence="1">
    <location>
        <begin position="198"/>
        <end position="235"/>
    </location>
</feature>
<keyword evidence="2" id="KW-1185">Reference proteome</keyword>